<dbReference type="RefSeq" id="WP_005605805.1">
    <property type="nucleotide sequence ID" value="NZ_CP102283.1"/>
</dbReference>
<dbReference type="SMART" id="SM01133">
    <property type="entry name" value="DeoC"/>
    <property type="match status" value="1"/>
</dbReference>
<dbReference type="NCBIfam" id="NF006081">
    <property type="entry name" value="PRK08227.1"/>
    <property type="match status" value="1"/>
</dbReference>
<reference evidence="1 2" key="1">
    <citation type="submission" date="2009-08" db="EMBL/GenBank/DDBJ databases">
        <authorList>
            <person name="Muzny D."/>
            <person name="Qin X."/>
            <person name="Deng J."/>
            <person name="Jiang H."/>
            <person name="Liu Y."/>
            <person name="Qu J."/>
            <person name="Song X.-Z."/>
            <person name="Zhang L."/>
            <person name="Thornton R."/>
            <person name="Coyle M."/>
            <person name="Francisco L."/>
            <person name="Jackson L."/>
            <person name="Javaid M."/>
            <person name="Korchina V."/>
            <person name="Kovar C."/>
            <person name="Mata R."/>
            <person name="Mathew T."/>
            <person name="Ngo R."/>
            <person name="Nguyen L."/>
            <person name="Nguyen N."/>
            <person name="Okwuonu G."/>
            <person name="Ongeri F."/>
            <person name="Pham C."/>
            <person name="Simmons D."/>
            <person name="Wilczek-Boney K."/>
            <person name="Hale W."/>
            <person name="Jakkamsetti A."/>
            <person name="Pham P."/>
            <person name="Ruth R."/>
            <person name="San Lucas F."/>
            <person name="Warren J."/>
            <person name="Zhang J."/>
            <person name="Zhao Z."/>
            <person name="Zhou C."/>
            <person name="Zhu D."/>
            <person name="Lee S."/>
            <person name="Bess C."/>
            <person name="Blankenburg K."/>
            <person name="Forbes L."/>
            <person name="Fu Q."/>
            <person name="Gubbala S."/>
            <person name="Hirani K."/>
            <person name="Jayaseelan J.C."/>
            <person name="Lara F."/>
            <person name="Munidasa M."/>
            <person name="Palculict T."/>
            <person name="Patil S."/>
            <person name="Pu L.-L."/>
            <person name="Saada N."/>
            <person name="Tang L."/>
            <person name="Weissenberger G."/>
            <person name="Zhu Y."/>
            <person name="Hemphill L."/>
            <person name="Shang Y."/>
            <person name="Youmans B."/>
            <person name="Ayvaz T."/>
            <person name="Ross M."/>
            <person name="Santibanez J."/>
            <person name="Aqrawi P."/>
            <person name="Gross S."/>
            <person name="Joshi V."/>
            <person name="Fowler G."/>
            <person name="Nazareth L."/>
            <person name="Reid J."/>
            <person name="Worley K."/>
            <person name="Petrosino J."/>
            <person name="Highlander S."/>
            <person name="Gibbs R."/>
        </authorList>
    </citation>
    <scope>NUCLEOTIDE SEQUENCE [LARGE SCALE GENOMIC DNA]</scope>
    <source>
        <strain evidence="1 2">ATCC 49175</strain>
    </source>
</reference>
<organism evidence="1 2">
    <name type="scientific">Granulicatella adiacens ATCC 49175</name>
    <dbReference type="NCBI Taxonomy" id="638301"/>
    <lineage>
        <taxon>Bacteria</taxon>
        <taxon>Bacillati</taxon>
        <taxon>Bacillota</taxon>
        <taxon>Bacilli</taxon>
        <taxon>Lactobacillales</taxon>
        <taxon>Carnobacteriaceae</taxon>
        <taxon>Granulicatella</taxon>
    </lineage>
</organism>
<dbReference type="PANTHER" id="PTHR47916:SF1">
    <property type="entry name" value="3-HYDROXY-5-PHOSPHONOOXYPENTANE-2,4-DIONE THIOLASE"/>
    <property type="match status" value="1"/>
</dbReference>
<dbReference type="GeneID" id="78413075"/>
<dbReference type="InterPro" id="IPR013785">
    <property type="entry name" value="Aldolase_TIM"/>
</dbReference>
<dbReference type="EC" id="4.2.1.-" evidence="1"/>
<dbReference type="HOGENOM" id="CLU_057069_1_0_9"/>
<dbReference type="PANTHER" id="PTHR47916">
    <property type="entry name" value="FRUCTOSE-BISPHOSPHATE ALDOLASE CLASS 1"/>
    <property type="match status" value="1"/>
</dbReference>
<dbReference type="InterPro" id="IPR002915">
    <property type="entry name" value="DeoC/FbaB/LacD_aldolase"/>
</dbReference>
<dbReference type="SUPFAM" id="SSF51569">
    <property type="entry name" value="Aldolase"/>
    <property type="match status" value="1"/>
</dbReference>
<dbReference type="Gene3D" id="3.20.20.70">
    <property type="entry name" value="Aldolase class I"/>
    <property type="match status" value="1"/>
</dbReference>
<dbReference type="STRING" id="638301.HMPREF0444_0595"/>
<dbReference type="Proteomes" id="UP000005926">
    <property type="component" value="Unassembled WGS sequence"/>
</dbReference>
<keyword evidence="2" id="KW-1185">Reference proteome</keyword>
<dbReference type="GO" id="GO:0004332">
    <property type="term" value="F:fructose-bisphosphate aldolase activity"/>
    <property type="evidence" value="ECO:0007669"/>
    <property type="project" value="InterPro"/>
</dbReference>
<keyword evidence="1" id="KW-0456">Lyase</keyword>
<dbReference type="InterPro" id="IPR041720">
    <property type="entry name" value="FbaB-like"/>
</dbReference>
<dbReference type="InterPro" id="IPR050456">
    <property type="entry name" value="DeoC/FbaB_aldolase"/>
</dbReference>
<gene>
    <name evidence="1" type="ORF">HMPREF0444_0595</name>
</gene>
<accession>C8NFA0</accession>
<dbReference type="AlphaFoldDB" id="C8NFA0"/>
<comment type="caution">
    <text evidence="1">The sequence shown here is derived from an EMBL/GenBank/DDBJ whole genome shotgun (WGS) entry which is preliminary data.</text>
</comment>
<dbReference type="EMBL" id="ACKZ01000013">
    <property type="protein sequence ID" value="EEW37629.1"/>
    <property type="molecule type" value="Genomic_DNA"/>
</dbReference>
<dbReference type="eggNOG" id="COG1830">
    <property type="taxonomic scope" value="Bacteria"/>
</dbReference>
<dbReference type="Pfam" id="PF01791">
    <property type="entry name" value="DeoC"/>
    <property type="match status" value="1"/>
</dbReference>
<evidence type="ECO:0000313" key="2">
    <source>
        <dbReference type="Proteomes" id="UP000005926"/>
    </source>
</evidence>
<evidence type="ECO:0000313" key="1">
    <source>
        <dbReference type="EMBL" id="EEW37629.1"/>
    </source>
</evidence>
<sequence>MADLEGLKVSKEYYIDQPVKTLDQFFVKGAHNVDYGMKKHLANIFNPKSGNTVMFAFDHGYFMGSTAGLERLDIVLPKIAPEVDCLMGTRGAIRTSVDPSWRKSTALRVTSGSSMLNDDLSHEILAVDIEEAIRLNADCLAVQTFIGAEGQLSSLDNLSRAVNLGNRYGIPTMGVVAVGKDMERTDRFFKLATRIVAELGANLVKSYYCDNFEEVVAACPVPIVVAGGKKLPEKEALELAYKAIQGGAKGLDMGRNIFQSMHPTEMAKSIAKIVHEKYTDKEAFEYYTDLINR</sequence>
<dbReference type="PIRSF" id="PIRSF038992">
    <property type="entry name" value="Aldolase_Ia"/>
    <property type="match status" value="1"/>
</dbReference>
<proteinExistence type="predicted"/>
<protein>
    <submittedName>
        <fullName evidence="1">Fructose-bisphosphate aldolase</fullName>
        <ecNumber evidence="1">4.2.1.-</ecNumber>
    </submittedName>
</protein>
<name>C8NFA0_9LACT</name>